<proteinExistence type="predicted"/>
<evidence type="ECO:0000313" key="2">
    <source>
        <dbReference type="Proteomes" id="UP000078540"/>
    </source>
</evidence>
<reference evidence="1 2" key="1">
    <citation type="submission" date="2015-09" db="EMBL/GenBank/DDBJ databases">
        <title>Atta colombica WGS genome.</title>
        <authorList>
            <person name="Nygaard S."/>
            <person name="Hu H."/>
            <person name="Boomsma J."/>
            <person name="Zhang G."/>
        </authorList>
    </citation>
    <scope>NUCLEOTIDE SEQUENCE [LARGE SCALE GENOMIC DNA]</scope>
    <source>
        <strain evidence="1">Treedump-2</strain>
        <tissue evidence="1">Whole body</tissue>
    </source>
</reference>
<name>A0A195BL62_9HYME</name>
<dbReference type="AlphaFoldDB" id="A0A195BL62"/>
<organism evidence="1 2">
    <name type="scientific">Atta colombica</name>
    <dbReference type="NCBI Taxonomy" id="520822"/>
    <lineage>
        <taxon>Eukaryota</taxon>
        <taxon>Metazoa</taxon>
        <taxon>Ecdysozoa</taxon>
        <taxon>Arthropoda</taxon>
        <taxon>Hexapoda</taxon>
        <taxon>Insecta</taxon>
        <taxon>Pterygota</taxon>
        <taxon>Neoptera</taxon>
        <taxon>Endopterygota</taxon>
        <taxon>Hymenoptera</taxon>
        <taxon>Apocrita</taxon>
        <taxon>Aculeata</taxon>
        <taxon>Formicoidea</taxon>
        <taxon>Formicidae</taxon>
        <taxon>Myrmicinae</taxon>
        <taxon>Atta</taxon>
    </lineage>
</organism>
<sequence>MDLCQLRREAAATNFTRVPSEEAKAMEVEEREERDTPVDIHKLAKLRELRFCSKSLLEGASASASRTAMVLEKYRRVFLVLLRDCQRKSSVYFIYERQICDRETLQKIMMNLYRIALYII</sequence>
<gene>
    <name evidence="1" type="ORF">ALC53_04693</name>
</gene>
<accession>A0A195BL62</accession>
<dbReference type="Proteomes" id="UP000078540">
    <property type="component" value="Unassembled WGS sequence"/>
</dbReference>
<dbReference type="EMBL" id="KQ976453">
    <property type="protein sequence ID" value="KYM85450.1"/>
    <property type="molecule type" value="Genomic_DNA"/>
</dbReference>
<keyword evidence="2" id="KW-1185">Reference proteome</keyword>
<protein>
    <submittedName>
        <fullName evidence="1">Uncharacterized protein</fullName>
    </submittedName>
</protein>
<evidence type="ECO:0000313" key="1">
    <source>
        <dbReference type="EMBL" id="KYM85450.1"/>
    </source>
</evidence>